<dbReference type="AlphaFoldDB" id="A0AAW9RNP2"/>
<protein>
    <submittedName>
        <fullName evidence="1">Uncharacterized protein</fullName>
    </submittedName>
</protein>
<reference evidence="1 2" key="1">
    <citation type="submission" date="2024-02" db="EMBL/GenBank/DDBJ databases">
        <title>Genome analysis and characterization of Microbaculum marinisediminis sp. nov., isolated from marine sediment.</title>
        <authorList>
            <person name="Du Z.-J."/>
            <person name="Ye Y.-Q."/>
            <person name="Zhang Z.-R."/>
            <person name="Yuan S.-M."/>
            <person name="Zhang X.-Y."/>
        </authorList>
    </citation>
    <scope>NUCLEOTIDE SEQUENCE [LARGE SCALE GENOMIC DNA]</scope>
    <source>
        <strain evidence="1 2">SDUM1044001</strain>
    </source>
</reference>
<evidence type="ECO:0000313" key="2">
    <source>
        <dbReference type="Proteomes" id="UP001378188"/>
    </source>
</evidence>
<name>A0AAW9RNP2_9HYPH</name>
<evidence type="ECO:0000313" key="1">
    <source>
        <dbReference type="EMBL" id="MEJ8571426.1"/>
    </source>
</evidence>
<dbReference type="RefSeq" id="WP_340329128.1">
    <property type="nucleotide sequence ID" value="NZ_JAZHOF010000003.1"/>
</dbReference>
<gene>
    <name evidence="1" type="ORF">V3328_08080</name>
</gene>
<comment type="caution">
    <text evidence="1">The sequence shown here is derived from an EMBL/GenBank/DDBJ whole genome shotgun (WGS) entry which is preliminary data.</text>
</comment>
<keyword evidence="2" id="KW-1185">Reference proteome</keyword>
<accession>A0AAW9RNP2</accession>
<organism evidence="1 2">
    <name type="scientific">Microbaculum marinum</name>
    <dbReference type="NCBI Taxonomy" id="1764581"/>
    <lineage>
        <taxon>Bacteria</taxon>
        <taxon>Pseudomonadati</taxon>
        <taxon>Pseudomonadota</taxon>
        <taxon>Alphaproteobacteria</taxon>
        <taxon>Hyphomicrobiales</taxon>
        <taxon>Tepidamorphaceae</taxon>
        <taxon>Microbaculum</taxon>
    </lineage>
</organism>
<proteinExistence type="predicted"/>
<dbReference type="Proteomes" id="UP001378188">
    <property type="component" value="Unassembled WGS sequence"/>
</dbReference>
<sequence length="409" mass="45570">MDHVPLRQQILLFGLGELSLCQFDIREEPLMLGKPYLLLAVTALLLSPASAFADKIGPTFPVNTTSKGWQASPGISSAPNGRFLSVWQFKDRKVFAQRFNKKGMKIGGEFRVGGSRRYAFSPAIAYLDDGRFVIVWISKSGQNADRYRVFGQLFDGRGQPLGSQFKINDGFSDFVESLTAVALPNGRFVVGWIGRDTDRKGNHWHTAYGQLFTRSGSKRGDPFPAYGPTKDRHAFDVAAFGRRSKFVFVYTNEEKYSFGQIYNRDGSRFGGEFPLDLRCYSYDISVSSFGADNFIFGCGTRIRIFDSEGSPIGPARTVDSMELPIGSPAIAPTPDGGAVLTWTEIEEYSQNRTFVRAVRVDDAGEPIGDYIPVEDRRSRRSDVVGLSDGRYVIVWENQKPNEILGAMFE</sequence>
<dbReference type="EMBL" id="JAZHOF010000003">
    <property type="protein sequence ID" value="MEJ8571426.1"/>
    <property type="molecule type" value="Genomic_DNA"/>
</dbReference>